<dbReference type="PROSITE" id="PS50893">
    <property type="entry name" value="ABC_TRANSPORTER_2"/>
    <property type="match status" value="1"/>
</dbReference>
<dbReference type="PANTHER" id="PTHR45772:SF8">
    <property type="entry name" value="HIGH-AFFINITY BRANCHED-CHAIN AMINO ACID TRANSPORT ATP-BINDING PROTEIN"/>
    <property type="match status" value="1"/>
</dbReference>
<dbReference type="GO" id="GO:0016887">
    <property type="term" value="F:ATP hydrolysis activity"/>
    <property type="evidence" value="ECO:0007669"/>
    <property type="project" value="InterPro"/>
</dbReference>
<organism evidence="5 6">
    <name type="scientific">Sphaerisporangium melleum</name>
    <dbReference type="NCBI Taxonomy" id="321316"/>
    <lineage>
        <taxon>Bacteria</taxon>
        <taxon>Bacillati</taxon>
        <taxon>Actinomycetota</taxon>
        <taxon>Actinomycetes</taxon>
        <taxon>Streptosporangiales</taxon>
        <taxon>Streptosporangiaceae</taxon>
        <taxon>Sphaerisporangium</taxon>
    </lineage>
</organism>
<sequence length="309" mass="32570">MSEALLEVRDLSVVFDGFRALDGVDLTVERGELRFLIGPNGAGKTTLIDVITGLTRPAGGSVRFEGRDLAGRKEHEIVRMGVGRTFQTSVVFEELTVLENLDLAASFRRPLWSLARRRRGVSDAVAAAMETTQLHALADRPAGVLSHGQRQWLEIGMLIAQGPRLLLLDEPVAGMSGEERQHTGELLTEIAKEHTVIVIEHDMEFLRRYASQVTVLHEGKVLVEGSVDEVRADPRVQEVYLGRTDDTFDPAVAGKTTASAGGGRMAGGPDAGTAIGEGVVAGPGAAGTGTMSGTAAGPVAGSAAAGEVK</sequence>
<dbReference type="SMART" id="SM00382">
    <property type="entry name" value="AAA"/>
    <property type="match status" value="1"/>
</dbReference>
<dbReference type="InterPro" id="IPR032823">
    <property type="entry name" value="BCA_ABC_TP_C"/>
</dbReference>
<dbReference type="InterPro" id="IPR017781">
    <property type="entry name" value="ABC_transptr_urea_ATP-bd_UrtD"/>
</dbReference>
<dbReference type="AlphaFoldDB" id="A0A917RJK3"/>
<feature type="domain" description="ABC transporter" evidence="4">
    <location>
        <begin position="6"/>
        <end position="243"/>
    </location>
</feature>
<dbReference type="InterPro" id="IPR027417">
    <property type="entry name" value="P-loop_NTPase"/>
</dbReference>
<dbReference type="SUPFAM" id="SSF52540">
    <property type="entry name" value="P-loop containing nucleoside triphosphate hydrolases"/>
    <property type="match status" value="1"/>
</dbReference>
<comment type="caution">
    <text evidence="5">The sequence shown here is derived from an EMBL/GenBank/DDBJ whole genome shotgun (WGS) entry which is preliminary data.</text>
</comment>
<dbReference type="GO" id="GO:0005886">
    <property type="term" value="C:plasma membrane"/>
    <property type="evidence" value="ECO:0007669"/>
    <property type="project" value="TreeGrafter"/>
</dbReference>
<evidence type="ECO:0000256" key="2">
    <source>
        <dbReference type="ARBA" id="ARBA00022741"/>
    </source>
</evidence>
<gene>
    <name evidence="5" type="ORF">GCM10007964_61230</name>
</gene>
<dbReference type="EMBL" id="BMNT01000041">
    <property type="protein sequence ID" value="GGL10760.1"/>
    <property type="molecule type" value="Genomic_DNA"/>
</dbReference>
<dbReference type="InterPro" id="IPR003593">
    <property type="entry name" value="AAA+_ATPase"/>
</dbReference>
<evidence type="ECO:0000256" key="3">
    <source>
        <dbReference type="ARBA" id="ARBA00022840"/>
    </source>
</evidence>
<dbReference type="FunFam" id="3.40.50.300:FF:000421">
    <property type="entry name" value="Branched-chain amino acid ABC transporter ATP-binding protein"/>
    <property type="match status" value="1"/>
</dbReference>
<dbReference type="PANTHER" id="PTHR45772">
    <property type="entry name" value="CONSERVED COMPONENT OF ABC TRANSPORTER FOR NATURAL AMINO ACIDS-RELATED"/>
    <property type="match status" value="1"/>
</dbReference>
<proteinExistence type="predicted"/>
<dbReference type="InterPro" id="IPR003439">
    <property type="entry name" value="ABC_transporter-like_ATP-bd"/>
</dbReference>
<reference evidence="5" key="1">
    <citation type="journal article" date="2014" name="Int. J. Syst. Evol. Microbiol.">
        <title>Complete genome sequence of Corynebacterium casei LMG S-19264T (=DSM 44701T), isolated from a smear-ripened cheese.</title>
        <authorList>
            <consortium name="US DOE Joint Genome Institute (JGI-PGF)"/>
            <person name="Walter F."/>
            <person name="Albersmeier A."/>
            <person name="Kalinowski J."/>
            <person name="Ruckert C."/>
        </authorList>
    </citation>
    <scope>NUCLEOTIDE SEQUENCE</scope>
    <source>
        <strain evidence="5">JCM 13064</strain>
    </source>
</reference>
<accession>A0A917RJK3</accession>
<evidence type="ECO:0000259" key="4">
    <source>
        <dbReference type="PROSITE" id="PS50893"/>
    </source>
</evidence>
<dbReference type="CDD" id="cd03219">
    <property type="entry name" value="ABC_Mj1267_LivG_branched"/>
    <property type="match status" value="1"/>
</dbReference>
<dbReference type="NCBIfam" id="TIGR03411">
    <property type="entry name" value="urea_trans_UrtD"/>
    <property type="match status" value="1"/>
</dbReference>
<dbReference type="InterPro" id="IPR051120">
    <property type="entry name" value="ABC_AA/LPS_Transport"/>
</dbReference>
<name>A0A917RJK3_9ACTN</name>
<keyword evidence="2" id="KW-0547">Nucleotide-binding</keyword>
<keyword evidence="3 5" id="KW-0067">ATP-binding</keyword>
<dbReference type="Gene3D" id="3.40.50.300">
    <property type="entry name" value="P-loop containing nucleotide triphosphate hydrolases"/>
    <property type="match status" value="1"/>
</dbReference>
<dbReference type="Proteomes" id="UP000645217">
    <property type="component" value="Unassembled WGS sequence"/>
</dbReference>
<dbReference type="GO" id="GO:0005524">
    <property type="term" value="F:ATP binding"/>
    <property type="evidence" value="ECO:0007669"/>
    <property type="project" value="UniProtKB-KW"/>
</dbReference>
<evidence type="ECO:0000313" key="6">
    <source>
        <dbReference type="Proteomes" id="UP000645217"/>
    </source>
</evidence>
<evidence type="ECO:0000256" key="1">
    <source>
        <dbReference type="ARBA" id="ARBA00022448"/>
    </source>
</evidence>
<keyword evidence="6" id="KW-1185">Reference proteome</keyword>
<keyword evidence="1" id="KW-0813">Transport</keyword>
<evidence type="ECO:0000313" key="5">
    <source>
        <dbReference type="EMBL" id="GGL10760.1"/>
    </source>
</evidence>
<dbReference type="Pfam" id="PF12399">
    <property type="entry name" value="BCA_ABC_TP_C"/>
    <property type="match status" value="1"/>
</dbReference>
<dbReference type="Pfam" id="PF00005">
    <property type="entry name" value="ABC_tran"/>
    <property type="match status" value="1"/>
</dbReference>
<protein>
    <submittedName>
        <fullName evidence="5">ABC transporter ATP-binding protein</fullName>
    </submittedName>
</protein>
<reference evidence="5" key="2">
    <citation type="submission" date="2020-09" db="EMBL/GenBank/DDBJ databases">
        <authorList>
            <person name="Sun Q."/>
            <person name="Ohkuma M."/>
        </authorList>
    </citation>
    <scope>NUCLEOTIDE SEQUENCE</scope>
    <source>
        <strain evidence="5">JCM 13064</strain>
    </source>
</reference>